<protein>
    <submittedName>
        <fullName evidence="1">Ribonuclease</fullName>
    </submittedName>
</protein>
<accession>A0AC61PNE5</accession>
<evidence type="ECO:0000313" key="2">
    <source>
        <dbReference type="Proteomes" id="UP000192328"/>
    </source>
</evidence>
<dbReference type="Proteomes" id="UP000192328">
    <property type="component" value="Unassembled WGS sequence"/>
</dbReference>
<sequence>MFGRRRLIRFSKLFAVLLAAVLLLCACSANAVETAKRKKNTAAPAVTETPAVAEPTAEPGPLDEAQRIADYIFEHGELPDNFITKKEAQALGWDKYVNKVSDVAPGKSIGGDYFGNYEKQLPVVQGRKYYEADCYYFGGDRNEYRIIYSNDGHVWFTGDHYQTFIELFPTDN</sequence>
<keyword evidence="2" id="KW-1185">Reference proteome</keyword>
<reference evidence="1" key="1">
    <citation type="submission" date="2017-04" db="EMBL/GenBank/DDBJ databases">
        <authorList>
            <person name="Varghese N."/>
            <person name="Submissions S."/>
        </authorList>
    </citation>
    <scope>NUCLEOTIDE SEQUENCE</scope>
    <source>
        <strain evidence="1">WTE2008</strain>
    </source>
</reference>
<proteinExistence type="predicted"/>
<gene>
    <name evidence="1" type="ORF">SAMN06297397_2388</name>
</gene>
<comment type="caution">
    <text evidence="1">The sequence shown here is derived from an EMBL/GenBank/DDBJ whole genome shotgun (WGS) entry which is preliminary data.</text>
</comment>
<evidence type="ECO:0000313" key="1">
    <source>
        <dbReference type="EMBL" id="SMC76576.1"/>
    </source>
</evidence>
<name>A0AC61PNE5_9FIRM</name>
<organism evidence="1 2">
    <name type="scientific">Aristaeella lactis</name>
    <dbReference type="NCBI Taxonomy" id="3046383"/>
    <lineage>
        <taxon>Bacteria</taxon>
        <taxon>Bacillati</taxon>
        <taxon>Bacillota</taxon>
        <taxon>Clostridia</taxon>
        <taxon>Eubacteriales</taxon>
        <taxon>Aristaeellaceae</taxon>
        <taxon>Aristaeella</taxon>
    </lineage>
</organism>
<dbReference type="EMBL" id="FWXZ01000005">
    <property type="protein sequence ID" value="SMC76576.1"/>
    <property type="molecule type" value="Genomic_DNA"/>
</dbReference>